<accession>A0ABS8EDN8</accession>
<dbReference type="SUPFAM" id="SSF88697">
    <property type="entry name" value="PUA domain-like"/>
    <property type="match status" value="1"/>
</dbReference>
<dbReference type="PANTHER" id="PTHR39203:SF1">
    <property type="entry name" value="CYTOPLASMIC PROTEIN"/>
    <property type="match status" value="1"/>
</dbReference>
<comment type="caution">
    <text evidence="2">The sequence shown here is derived from an EMBL/GenBank/DDBJ whole genome shotgun (WGS) entry which is preliminary data.</text>
</comment>
<dbReference type="SMART" id="SM01022">
    <property type="entry name" value="ASCH"/>
    <property type="match status" value="1"/>
</dbReference>
<keyword evidence="3" id="KW-1185">Reference proteome</keyword>
<reference evidence="2 3" key="1">
    <citation type="submission" date="2021-08" db="EMBL/GenBank/DDBJ databases">
        <title>Genomic Architecture of Streptomyces flavotricini NGL1 and Streptomyces erythrochromogenes HMS4 With Differential Plant Beneficial attributes and laccase production capabilities.</title>
        <authorList>
            <person name="Salwan R."/>
            <person name="Kaur R."/>
            <person name="Sharma V."/>
        </authorList>
    </citation>
    <scope>NUCLEOTIDE SEQUENCE [LARGE SCALE GENOMIC DNA]</scope>
    <source>
        <strain evidence="2 3">NGL1</strain>
    </source>
</reference>
<gene>
    <name evidence="2" type="ORF">K7B10_30500</name>
</gene>
<name>A0ABS8EDN8_9ACTN</name>
<dbReference type="PIRSF" id="PIRSF021320">
    <property type="entry name" value="DUF984"/>
    <property type="match status" value="1"/>
</dbReference>
<sequence>MTSYEDLPPALFAFPGPLRDSLVAAVLSGEKTSTTGLLTEYGAVGGPLPVVGGPLPVVGERMAVVDSAERPVAVLEVTGVRVPPLAGVDLAHALDEGEGFTSVAEWRAAHERYRHGPQIREVLGDPGFTVADDTPVVAERFRVVEILPTP</sequence>
<proteinExistence type="predicted"/>
<dbReference type="Pfam" id="PF04266">
    <property type="entry name" value="ASCH"/>
    <property type="match status" value="1"/>
</dbReference>
<feature type="domain" description="ASCH" evidence="1">
    <location>
        <begin position="12"/>
        <end position="145"/>
    </location>
</feature>
<dbReference type="InterPro" id="IPR015947">
    <property type="entry name" value="PUA-like_sf"/>
</dbReference>
<dbReference type="InterPro" id="IPR007374">
    <property type="entry name" value="ASCH_domain"/>
</dbReference>
<dbReference type="EMBL" id="JAINUL010000001">
    <property type="protein sequence ID" value="MCC0099034.1"/>
    <property type="molecule type" value="Genomic_DNA"/>
</dbReference>
<protein>
    <submittedName>
        <fullName evidence="2">ASCH domain-containing protein</fullName>
    </submittedName>
</protein>
<dbReference type="Proteomes" id="UP001520654">
    <property type="component" value="Unassembled WGS sequence"/>
</dbReference>
<dbReference type="InterPro" id="IPR009326">
    <property type="entry name" value="DUF984"/>
</dbReference>
<evidence type="ECO:0000313" key="2">
    <source>
        <dbReference type="EMBL" id="MCC0099034.1"/>
    </source>
</evidence>
<dbReference type="Gene3D" id="3.10.400.10">
    <property type="entry name" value="Sulfate adenylyltransferase"/>
    <property type="match status" value="1"/>
</dbReference>
<dbReference type="PANTHER" id="PTHR39203">
    <property type="entry name" value="CYTOPLASMIC PROTEIN-RELATED"/>
    <property type="match status" value="1"/>
</dbReference>
<organism evidence="2 3">
    <name type="scientific">Streptomyces flavotricini</name>
    <dbReference type="NCBI Taxonomy" id="66888"/>
    <lineage>
        <taxon>Bacteria</taxon>
        <taxon>Bacillati</taxon>
        <taxon>Actinomycetota</taxon>
        <taxon>Actinomycetes</taxon>
        <taxon>Kitasatosporales</taxon>
        <taxon>Streptomycetaceae</taxon>
        <taxon>Streptomyces</taxon>
    </lineage>
</organism>
<dbReference type="RefSeq" id="WP_229341067.1">
    <property type="nucleotide sequence ID" value="NZ_JAINUL010000001.1"/>
</dbReference>
<evidence type="ECO:0000259" key="1">
    <source>
        <dbReference type="SMART" id="SM01022"/>
    </source>
</evidence>
<evidence type="ECO:0000313" key="3">
    <source>
        <dbReference type="Proteomes" id="UP001520654"/>
    </source>
</evidence>